<dbReference type="EMBL" id="CP070968">
    <property type="protein sequence ID" value="QSF54345.1"/>
    <property type="molecule type" value="Genomic_DNA"/>
</dbReference>
<protein>
    <submittedName>
        <fullName evidence="2">DUF2254 domain-containing protein</fullName>
    </submittedName>
</protein>
<keyword evidence="3" id="KW-1185">Reference proteome</keyword>
<keyword evidence="1" id="KW-0812">Transmembrane</keyword>
<proteinExistence type="predicted"/>
<name>A0ABX7LRG7_9CAUL</name>
<accession>A0ABX7LRG7</accession>
<gene>
    <name evidence="2" type="ORF">JX001_00450</name>
</gene>
<dbReference type="Pfam" id="PF10011">
    <property type="entry name" value="DUF2254"/>
    <property type="match status" value="1"/>
</dbReference>
<evidence type="ECO:0000313" key="3">
    <source>
        <dbReference type="Proteomes" id="UP000662957"/>
    </source>
</evidence>
<dbReference type="RefSeq" id="WP_205681857.1">
    <property type="nucleotide sequence ID" value="NZ_CP070968.1"/>
</dbReference>
<evidence type="ECO:0000256" key="1">
    <source>
        <dbReference type="SAM" id="Phobius"/>
    </source>
</evidence>
<feature type="transmembrane region" description="Helical" evidence="1">
    <location>
        <begin position="132"/>
        <end position="151"/>
    </location>
</feature>
<feature type="transmembrane region" description="Helical" evidence="1">
    <location>
        <begin position="60"/>
        <end position="82"/>
    </location>
</feature>
<dbReference type="Proteomes" id="UP000662957">
    <property type="component" value="Chromosome"/>
</dbReference>
<evidence type="ECO:0000313" key="2">
    <source>
        <dbReference type="EMBL" id="QSF54345.1"/>
    </source>
</evidence>
<keyword evidence="1" id="KW-0472">Membrane</keyword>
<sequence length="409" mass="43688">MNRWLFFWRKMQRQLWVRATAYAAAGVAAALLAAALAPWVPQEMAERLGGESVESILTILASSLLGVATFSVGAMVTAYTSVSSAASPRVAALVTSDDETQKSLATFVGAFLYAIVAVTAINAHYYGQNGRAILFLISLAMVGLVAFRLLAWINRLSSLARVGHMIDLVEDRAREALEQRRDNPFLGGRAGRLENGAEVTAPETGYVQNVDPDRLQAMAEKRDCQVEVVAAPGSFVRRGEVLARVSLPACDKEAQDAFCSAFALGDSRSYDQDPRFGLIVLGEIAAKALSPGVNDPGTAIQVVSTGVRLLDIWAGERDEHEGGVSRDRLMVPGISHADLLDDVFGPVARYGAGDVAVAIRLQKGLRTLASIPSLTAPVRIIADQALERSRVAMPIPADYARVKGAAEGV</sequence>
<keyword evidence="1" id="KW-1133">Transmembrane helix</keyword>
<dbReference type="InterPro" id="IPR018723">
    <property type="entry name" value="DUF2254_membrane"/>
</dbReference>
<feature type="transmembrane region" description="Helical" evidence="1">
    <location>
        <begin position="21"/>
        <end position="40"/>
    </location>
</feature>
<organism evidence="2 3">
    <name type="scientific">Brevundimonas fontaquae</name>
    <dbReference type="NCBI Taxonomy" id="2813778"/>
    <lineage>
        <taxon>Bacteria</taxon>
        <taxon>Pseudomonadati</taxon>
        <taxon>Pseudomonadota</taxon>
        <taxon>Alphaproteobacteria</taxon>
        <taxon>Caulobacterales</taxon>
        <taxon>Caulobacteraceae</taxon>
        <taxon>Brevundimonas</taxon>
    </lineage>
</organism>
<feature type="transmembrane region" description="Helical" evidence="1">
    <location>
        <begin position="103"/>
        <end position="126"/>
    </location>
</feature>
<reference evidence="2 3" key="1">
    <citation type="submission" date="2021-02" db="EMBL/GenBank/DDBJ databases">
        <title>Brevundimonas sp. CS1 genome sequence.</title>
        <authorList>
            <person name="Lee K."/>
            <person name="Choi Y.-J."/>
            <person name="Son H.-R."/>
        </authorList>
    </citation>
    <scope>NUCLEOTIDE SEQUENCE [LARGE SCALE GENOMIC DNA]</scope>
    <source>
        <strain evidence="2 3">CS1</strain>
    </source>
</reference>